<accession>Q76KV8</accession>
<dbReference type="EMBL" id="AB087840">
    <property type="protein sequence ID" value="BAC81652.1"/>
    <property type="molecule type" value="mRNA"/>
</dbReference>
<gene>
    <name evidence="2" type="primary">sadA</name>
</gene>
<dbReference type="InterPro" id="IPR036291">
    <property type="entry name" value="NAD(P)-bd_dom_sf"/>
</dbReference>
<dbReference type="PANTHER" id="PTHR42820">
    <property type="entry name" value="SHORT-CHAIN DEHYDROGENASE REDUCTASE"/>
    <property type="match status" value="1"/>
</dbReference>
<dbReference type="FunFam" id="3.40.50.720:FF:000084">
    <property type="entry name" value="Short-chain dehydrogenase reductase"/>
    <property type="match status" value="1"/>
</dbReference>
<name>Q76KV8_PEA</name>
<dbReference type="Gene3D" id="3.40.50.720">
    <property type="entry name" value="NAD(P)-binding Rossmann-like Domain"/>
    <property type="match status" value="1"/>
</dbReference>
<evidence type="ECO:0000313" key="2">
    <source>
        <dbReference type="EMBL" id="BAC81652.1"/>
    </source>
</evidence>
<organism evidence="2">
    <name type="scientific">Pisum sativum</name>
    <name type="common">Garden pea</name>
    <name type="synonym">Lathyrus oleraceus</name>
    <dbReference type="NCBI Taxonomy" id="3888"/>
    <lineage>
        <taxon>Eukaryota</taxon>
        <taxon>Viridiplantae</taxon>
        <taxon>Streptophyta</taxon>
        <taxon>Embryophyta</taxon>
        <taxon>Tracheophyta</taxon>
        <taxon>Spermatophyta</taxon>
        <taxon>Magnoliopsida</taxon>
        <taxon>eudicotyledons</taxon>
        <taxon>Gunneridae</taxon>
        <taxon>Pentapetalae</taxon>
        <taxon>rosids</taxon>
        <taxon>fabids</taxon>
        <taxon>Fabales</taxon>
        <taxon>Fabaceae</taxon>
        <taxon>Papilionoideae</taxon>
        <taxon>50 kb inversion clade</taxon>
        <taxon>NPAAA clade</taxon>
        <taxon>Hologalegina</taxon>
        <taxon>IRL clade</taxon>
        <taxon>Fabeae</taxon>
        <taxon>Lathyrus</taxon>
    </lineage>
</organism>
<dbReference type="PRINTS" id="PR00080">
    <property type="entry name" value="SDRFAMILY"/>
</dbReference>
<dbReference type="PRINTS" id="PR00081">
    <property type="entry name" value="GDHRDH"/>
</dbReference>
<dbReference type="InterPro" id="IPR020904">
    <property type="entry name" value="Sc_DH/Rdtase_CS"/>
</dbReference>
<dbReference type="AlphaFoldDB" id="Q76KV8"/>
<protein>
    <submittedName>
        <fullName evidence="2">Short-chain alcohol dehydrogenase A</fullName>
    </submittedName>
</protein>
<feature type="non-terminal residue" evidence="2">
    <location>
        <position position="1"/>
    </location>
</feature>
<dbReference type="PROSITE" id="PS00061">
    <property type="entry name" value="ADH_SHORT"/>
    <property type="match status" value="1"/>
</dbReference>
<dbReference type="SMR" id="Q76KV8"/>
<dbReference type="SUPFAM" id="SSF51735">
    <property type="entry name" value="NAD(P)-binding Rossmann-fold domains"/>
    <property type="match status" value="1"/>
</dbReference>
<proteinExistence type="evidence at transcript level"/>
<dbReference type="InterPro" id="IPR002347">
    <property type="entry name" value="SDR_fam"/>
</dbReference>
<comment type="similarity">
    <text evidence="1">Belongs to the short-chain dehydrogenases/reductases (SDR) family.</text>
</comment>
<dbReference type="Pfam" id="PF13561">
    <property type="entry name" value="adh_short_C2"/>
    <property type="match status" value="1"/>
</dbReference>
<sequence length="277" mass="29180">LQAFSIHTKMAESSSTKTGLRLAGKVAIVTGGASGIGKETAHLFANQAARMVVIADIQDELGIQVAESIGTDRCTFIHCDIRIEDDVKNLVQSTVDTYGQIDIIHCNAGIISPSDQTLLELDVSQANGVFATNAIGTALCVKHAARAMVDGKVRGSIVCTASISASYGVTTGTDYSMSKHAVLGLMRSASVQLAKYGIRVNSVSPNGLATPLTEKLLDADAKTVEEIFSKFSMLKGVVLRTNHVADAVLFLASNDSDFVTGLDLRVDGNYITSDAVI</sequence>
<reference evidence="2" key="1">
    <citation type="journal article" date="2003" name="Plant Biotechnol.">
        <title>Phylogenetic Classification of Dof-type Transcription Factors in Pea (Pisum sativum).</title>
        <authorList>
            <person name="Nakamura N."/>
            <person name="Marutani M."/>
            <person name="Sanematsu S."/>
            <person name="Toyoda K."/>
            <person name="Inagaki Y.-S."/>
            <person name="Shiraishi T."/>
            <person name="Ichinose Y."/>
        </authorList>
    </citation>
    <scope>NUCLEOTIDE SEQUENCE</scope>
    <source>
        <tissue evidence="2">Epicotyls</tissue>
    </source>
</reference>
<evidence type="ECO:0000256" key="1">
    <source>
        <dbReference type="ARBA" id="ARBA00006484"/>
    </source>
</evidence>
<dbReference type="PANTHER" id="PTHR42820:SF17">
    <property type="entry name" value="OXIDOREDUCTASE-RELATED"/>
    <property type="match status" value="1"/>
</dbReference>